<comment type="caution">
    <text evidence="1">The sequence shown here is derived from an EMBL/GenBank/DDBJ whole genome shotgun (WGS) entry which is preliminary data.</text>
</comment>
<proteinExistence type="predicted"/>
<protein>
    <submittedName>
        <fullName evidence="1">Uncharacterized protein</fullName>
    </submittedName>
</protein>
<reference evidence="1" key="1">
    <citation type="journal article" date="2012" name="PLoS ONE">
        <title>Gene sets for utilization of primary and secondary nutrition supplies in the distal gut of endangered iberian lynx.</title>
        <authorList>
            <person name="Alcaide M."/>
            <person name="Messina E."/>
            <person name="Richter M."/>
            <person name="Bargiela R."/>
            <person name="Peplies J."/>
            <person name="Huws S.A."/>
            <person name="Newbold C.J."/>
            <person name="Golyshin P.N."/>
            <person name="Simon M.A."/>
            <person name="Lopez G."/>
            <person name="Yakimov M.M."/>
            <person name="Ferrer M."/>
        </authorList>
    </citation>
    <scope>NUCLEOTIDE SEQUENCE</scope>
</reference>
<evidence type="ECO:0000313" key="1">
    <source>
        <dbReference type="EMBL" id="EJX01810.1"/>
    </source>
</evidence>
<accession>J9GPB0</accession>
<dbReference type="AlphaFoldDB" id="J9GPB0"/>
<dbReference type="EMBL" id="AMCI01002809">
    <property type="protein sequence ID" value="EJX01810.1"/>
    <property type="molecule type" value="Genomic_DNA"/>
</dbReference>
<sequence length="158" mass="18887">MFLLLIDHYRLIYRLSRTYLTNNMKRRGILPNHSYEQDERYRLYAEYFEPYWLVHSAYCRNERTRRNSIYGLSPHISSKPIETSRHATELFKPDRLLSTPCCQTYNTMTVSTCGNKPIDTTNSHFDPRHIAERLPQNCLSATANRRFPLMRIFANYDQ</sequence>
<organism evidence="1">
    <name type="scientific">gut metagenome</name>
    <dbReference type="NCBI Taxonomy" id="749906"/>
    <lineage>
        <taxon>unclassified sequences</taxon>
        <taxon>metagenomes</taxon>
        <taxon>organismal metagenomes</taxon>
    </lineage>
</organism>
<name>J9GPB0_9ZZZZ</name>
<gene>
    <name evidence="1" type="ORF">EVA_10090</name>
</gene>